<gene>
    <name evidence="1" type="ORF">S01H4_46516</name>
</gene>
<organism evidence="1">
    <name type="scientific">marine sediment metagenome</name>
    <dbReference type="NCBI Taxonomy" id="412755"/>
    <lineage>
        <taxon>unclassified sequences</taxon>
        <taxon>metagenomes</taxon>
        <taxon>ecological metagenomes</taxon>
    </lineage>
</organism>
<name>X1C628_9ZZZZ</name>
<accession>X1C628</accession>
<comment type="caution">
    <text evidence="1">The sequence shown here is derived from an EMBL/GenBank/DDBJ whole genome shotgun (WGS) entry which is preliminary data.</text>
</comment>
<sequence length="276" mass="31337">MNLTAAVVRATKIAGSAPAFVTTAFPVFFLKRGVSGPSLPAVEKADRAQWLKKKNLINAYSTFLKKDVKTLANNFERDIHKINPEFFIGMYPTPRNWVTKEMAYSFGSGKMPMIMFATDGYEGGAEWRIPDEPEKLYEDLGISCLYAGGFLFGFYGCESLMVHLPAVCQKCSGYWLYRMPMLWGGPRAGNLAEGTEDEYWQSIKNANDYIDSASVVVEDLRKTHIAVQKWRLLDPNALLYGSHPRELPKVHFRGRQDFLIYGRENSKVTAIVRFYR</sequence>
<dbReference type="AlphaFoldDB" id="X1C628"/>
<feature type="non-terminal residue" evidence="1">
    <location>
        <position position="276"/>
    </location>
</feature>
<reference evidence="1" key="1">
    <citation type="journal article" date="2014" name="Front. Microbiol.">
        <title>High frequency of phylogenetically diverse reductive dehalogenase-homologous genes in deep subseafloor sedimentary metagenomes.</title>
        <authorList>
            <person name="Kawai M."/>
            <person name="Futagami T."/>
            <person name="Toyoda A."/>
            <person name="Takaki Y."/>
            <person name="Nishi S."/>
            <person name="Hori S."/>
            <person name="Arai W."/>
            <person name="Tsubouchi T."/>
            <person name="Morono Y."/>
            <person name="Uchiyama I."/>
            <person name="Ito T."/>
            <person name="Fujiyama A."/>
            <person name="Inagaki F."/>
            <person name="Takami H."/>
        </authorList>
    </citation>
    <scope>NUCLEOTIDE SEQUENCE</scope>
    <source>
        <strain evidence="1">Expedition CK06-06</strain>
    </source>
</reference>
<dbReference type="EMBL" id="BART01026004">
    <property type="protein sequence ID" value="GAG91858.1"/>
    <property type="molecule type" value="Genomic_DNA"/>
</dbReference>
<proteinExistence type="predicted"/>
<protein>
    <submittedName>
        <fullName evidence="1">Uncharacterized protein</fullName>
    </submittedName>
</protein>
<evidence type="ECO:0000313" key="1">
    <source>
        <dbReference type="EMBL" id="GAG91858.1"/>
    </source>
</evidence>